<feature type="non-terminal residue" evidence="1">
    <location>
        <position position="1"/>
    </location>
</feature>
<name>A0A7J7LFZ4_9MAGN</name>
<keyword evidence="2" id="KW-1185">Reference proteome</keyword>
<gene>
    <name evidence="1" type="ORF">GIB67_021250</name>
</gene>
<proteinExistence type="predicted"/>
<comment type="caution">
    <text evidence="1">The sequence shown here is derived from an EMBL/GenBank/DDBJ whole genome shotgun (WGS) entry which is preliminary data.</text>
</comment>
<protein>
    <submittedName>
        <fullName evidence="1">Uncharacterized protein</fullName>
    </submittedName>
</protein>
<accession>A0A7J7LFZ4</accession>
<sequence>CGRCPPSYWLSWIRTRQYRTTQLSSSPHLTVLYSYPQLPSSFHKNSHSSSMRPLPKCLVPPSPTFGGESTLLMGRLLQYLIFLRRCSHPSELDQIY</sequence>
<organism evidence="1 2">
    <name type="scientific">Kingdonia uniflora</name>
    <dbReference type="NCBI Taxonomy" id="39325"/>
    <lineage>
        <taxon>Eukaryota</taxon>
        <taxon>Viridiplantae</taxon>
        <taxon>Streptophyta</taxon>
        <taxon>Embryophyta</taxon>
        <taxon>Tracheophyta</taxon>
        <taxon>Spermatophyta</taxon>
        <taxon>Magnoliopsida</taxon>
        <taxon>Ranunculales</taxon>
        <taxon>Circaeasteraceae</taxon>
        <taxon>Kingdonia</taxon>
    </lineage>
</organism>
<evidence type="ECO:0000313" key="1">
    <source>
        <dbReference type="EMBL" id="KAF6141434.1"/>
    </source>
</evidence>
<dbReference type="AlphaFoldDB" id="A0A7J7LFZ4"/>
<evidence type="ECO:0000313" key="2">
    <source>
        <dbReference type="Proteomes" id="UP000541444"/>
    </source>
</evidence>
<dbReference type="EMBL" id="JACGCM010002327">
    <property type="protein sequence ID" value="KAF6141434.1"/>
    <property type="molecule type" value="Genomic_DNA"/>
</dbReference>
<dbReference type="Proteomes" id="UP000541444">
    <property type="component" value="Unassembled WGS sequence"/>
</dbReference>
<reference evidence="1 2" key="1">
    <citation type="journal article" date="2020" name="IScience">
        <title>Genome Sequencing of the Endangered Kingdonia uniflora (Circaeasteraceae, Ranunculales) Reveals Potential Mechanisms of Evolutionary Specialization.</title>
        <authorList>
            <person name="Sun Y."/>
            <person name="Deng T."/>
            <person name="Zhang A."/>
            <person name="Moore M.J."/>
            <person name="Landis J.B."/>
            <person name="Lin N."/>
            <person name="Zhang H."/>
            <person name="Zhang X."/>
            <person name="Huang J."/>
            <person name="Zhang X."/>
            <person name="Sun H."/>
            <person name="Wang H."/>
        </authorList>
    </citation>
    <scope>NUCLEOTIDE SEQUENCE [LARGE SCALE GENOMIC DNA]</scope>
    <source>
        <strain evidence="1">TB1705</strain>
        <tissue evidence="1">Leaf</tissue>
    </source>
</reference>